<dbReference type="EMBL" id="CP018799">
    <property type="protein sequence ID" value="ATX80292.1"/>
    <property type="molecule type" value="Genomic_DNA"/>
</dbReference>
<dbReference type="RefSeq" id="WP_100278079.1">
    <property type="nucleotide sequence ID" value="NZ_CP018799.1"/>
</dbReference>
<proteinExistence type="predicted"/>
<evidence type="ECO:0000313" key="6">
    <source>
        <dbReference type="EMBL" id="ATX80292.1"/>
    </source>
</evidence>
<keyword evidence="4" id="KW-0802">TPR repeat</keyword>
<reference evidence="6 7" key="1">
    <citation type="submission" date="2016-12" db="EMBL/GenBank/DDBJ databases">
        <title>Isolation and genomic insights into novel planktonic Zetaproteobacteria from stratified waters of the Chesapeake Bay.</title>
        <authorList>
            <person name="McAllister S.M."/>
            <person name="Kato S."/>
            <person name="Chan C.S."/>
            <person name="Chiu B.K."/>
            <person name="Field E.K."/>
        </authorList>
    </citation>
    <scope>NUCLEOTIDE SEQUENCE [LARGE SCALE GENOMIC DNA]</scope>
    <source>
        <strain evidence="6 7">CP-5</strain>
    </source>
</reference>
<evidence type="ECO:0000259" key="5">
    <source>
        <dbReference type="Pfam" id="PF04577"/>
    </source>
</evidence>
<evidence type="ECO:0000256" key="4">
    <source>
        <dbReference type="PROSITE-ProRule" id="PRU00339"/>
    </source>
</evidence>
<evidence type="ECO:0000256" key="1">
    <source>
        <dbReference type="ARBA" id="ARBA00022676"/>
    </source>
</evidence>
<evidence type="ECO:0000256" key="3">
    <source>
        <dbReference type="ARBA" id="ARBA00023180"/>
    </source>
</evidence>
<dbReference type="InterPro" id="IPR011990">
    <property type="entry name" value="TPR-like_helical_dom_sf"/>
</dbReference>
<dbReference type="Pfam" id="PF04577">
    <property type="entry name" value="Glyco_transf_61"/>
    <property type="match status" value="1"/>
</dbReference>
<protein>
    <recommendedName>
        <fullName evidence="5">Glycosyltransferase 61 catalytic domain-containing protein</fullName>
    </recommendedName>
</protein>
<evidence type="ECO:0000256" key="2">
    <source>
        <dbReference type="ARBA" id="ARBA00022679"/>
    </source>
</evidence>
<keyword evidence="3" id="KW-0325">Glycoprotein</keyword>
<dbReference type="GO" id="GO:0016757">
    <property type="term" value="F:glycosyltransferase activity"/>
    <property type="evidence" value="ECO:0007669"/>
    <property type="project" value="UniProtKB-KW"/>
</dbReference>
<organism evidence="6 7">
    <name type="scientific">Mariprofundus aestuarium</name>
    <dbReference type="NCBI Taxonomy" id="1921086"/>
    <lineage>
        <taxon>Bacteria</taxon>
        <taxon>Pseudomonadati</taxon>
        <taxon>Pseudomonadota</taxon>
        <taxon>Candidatius Mariprofundia</taxon>
        <taxon>Mariprofundales</taxon>
        <taxon>Mariprofundaceae</taxon>
        <taxon>Mariprofundus</taxon>
    </lineage>
</organism>
<dbReference type="AlphaFoldDB" id="A0A2K8KZS0"/>
<dbReference type="PANTHER" id="PTHR20961">
    <property type="entry name" value="GLYCOSYLTRANSFERASE"/>
    <property type="match status" value="1"/>
</dbReference>
<keyword evidence="2" id="KW-0808">Transferase</keyword>
<dbReference type="Gene3D" id="1.25.40.10">
    <property type="entry name" value="Tetratricopeptide repeat domain"/>
    <property type="match status" value="1"/>
</dbReference>
<feature type="domain" description="Glycosyltransferase 61 catalytic" evidence="5">
    <location>
        <begin position="327"/>
        <end position="510"/>
    </location>
</feature>
<dbReference type="InterPro" id="IPR049625">
    <property type="entry name" value="Glyco_transf_61_cat"/>
</dbReference>
<keyword evidence="1" id="KW-0328">Glycosyltransferase</keyword>
<dbReference type="InterPro" id="IPR007657">
    <property type="entry name" value="Glycosyltransferase_61"/>
</dbReference>
<gene>
    <name evidence="6" type="ORF">Ga0123461_1880</name>
</gene>
<dbReference type="OrthoDB" id="8536760at2"/>
<evidence type="ECO:0000313" key="7">
    <source>
        <dbReference type="Proteomes" id="UP000231701"/>
    </source>
</evidence>
<accession>A0A2K8KZS0</accession>
<feature type="repeat" description="TPR" evidence="4">
    <location>
        <begin position="62"/>
        <end position="95"/>
    </location>
</feature>
<sequence length="573" mass="64393">MKGAFARLLHFFLKRPSVDRTCADDIGSLHSEWMALANKGLYHKAIEQCLANTKGTAVENNFAVVSFLGYAYHQMQEYETALTHLTVAVNQQPDSYYANYFLASTHSALGNKTNALRYFTHAWGLDADQKQSLQRAISLAVECKDSVEAANFISKLKKWVDGNNSSEIYWQTLLLQLGRFDDLSRSLSSSSLSETSRPQLRRISAVSAWVPGHKGIYNELGNPENIRIVYPSTGGADPKETVTCSNTPYIAELPEVTIVGGSSLIFDASDGVLSDTLADPQYGQFVSLKNDEQVIAQHPDALLIKYEEVRNTIPEGIMLSGLFSNHYGHWFAEFLPRLFYFTQHPRFSDIPIIVDEGMPSSHYEFLHAIAQNSLHVLSKGERLKVERLLVAPTITFCPVELFPGHAVPAEHQGSWTESALRFIRRRVLDYYGDSPQGEREKVFLSRKNSSWRCLENEAEIIGVLQPLGFKVVFLEDYSFEEQVRIFQSAEFIVAPNGSSLNSLIFASFDVKMLVLSQEEQFNWGGWFGPMMGLGYRPQLLTGSCLGHAGNKHDDYTIEPKRVLHAVADLERLR</sequence>
<dbReference type="Proteomes" id="UP000231701">
    <property type="component" value="Chromosome"/>
</dbReference>
<dbReference type="PROSITE" id="PS50005">
    <property type="entry name" value="TPR"/>
    <property type="match status" value="1"/>
</dbReference>
<dbReference type="KEGG" id="maes:Ga0123461_1880"/>
<name>A0A2K8KZS0_MARES</name>
<keyword evidence="7" id="KW-1185">Reference proteome</keyword>
<dbReference type="InterPro" id="IPR019734">
    <property type="entry name" value="TPR_rpt"/>
</dbReference>
<dbReference type="SUPFAM" id="SSF48452">
    <property type="entry name" value="TPR-like"/>
    <property type="match status" value="1"/>
</dbReference>